<protein>
    <recommendedName>
        <fullName evidence="5">RING-type domain-containing protein</fullName>
    </recommendedName>
</protein>
<name>A0A1R2CNL8_9CILI</name>
<dbReference type="SUPFAM" id="SSF57850">
    <property type="entry name" value="RING/U-box"/>
    <property type="match status" value="1"/>
</dbReference>
<reference evidence="6 7" key="1">
    <citation type="submission" date="2016-11" db="EMBL/GenBank/DDBJ databases">
        <title>The macronuclear genome of Stentor coeruleus: a giant cell with tiny introns.</title>
        <authorList>
            <person name="Slabodnick M."/>
            <person name="Ruby J.G."/>
            <person name="Reiff S.B."/>
            <person name="Swart E.C."/>
            <person name="Gosai S."/>
            <person name="Prabakaran S."/>
            <person name="Witkowska E."/>
            <person name="Larue G.E."/>
            <person name="Fisher S."/>
            <person name="Freeman R.M."/>
            <person name="Gunawardena J."/>
            <person name="Chu W."/>
            <person name="Stover N.A."/>
            <person name="Gregory B.D."/>
            <person name="Nowacki M."/>
            <person name="Derisi J."/>
            <person name="Roy S.W."/>
            <person name="Marshall W.F."/>
            <person name="Sood P."/>
        </authorList>
    </citation>
    <scope>NUCLEOTIDE SEQUENCE [LARGE SCALE GENOMIC DNA]</scope>
    <source>
        <strain evidence="6">WM001</strain>
    </source>
</reference>
<evidence type="ECO:0000256" key="1">
    <source>
        <dbReference type="ARBA" id="ARBA00022723"/>
    </source>
</evidence>
<dbReference type="Pfam" id="PF13445">
    <property type="entry name" value="zf-RING_UBOX"/>
    <property type="match status" value="1"/>
</dbReference>
<dbReference type="InterPro" id="IPR027370">
    <property type="entry name" value="Znf-RING_euk"/>
</dbReference>
<dbReference type="Proteomes" id="UP000187209">
    <property type="component" value="Unassembled WGS sequence"/>
</dbReference>
<evidence type="ECO:0000256" key="4">
    <source>
        <dbReference type="PROSITE-ProRule" id="PRU00175"/>
    </source>
</evidence>
<feature type="domain" description="RING-type" evidence="5">
    <location>
        <begin position="5"/>
        <end position="48"/>
    </location>
</feature>
<gene>
    <name evidence="6" type="ORF">SteCoe_7012</name>
</gene>
<organism evidence="6 7">
    <name type="scientific">Stentor coeruleus</name>
    <dbReference type="NCBI Taxonomy" id="5963"/>
    <lineage>
        <taxon>Eukaryota</taxon>
        <taxon>Sar</taxon>
        <taxon>Alveolata</taxon>
        <taxon>Ciliophora</taxon>
        <taxon>Postciliodesmatophora</taxon>
        <taxon>Heterotrichea</taxon>
        <taxon>Heterotrichida</taxon>
        <taxon>Stentoridae</taxon>
        <taxon>Stentor</taxon>
    </lineage>
</organism>
<dbReference type="Gene3D" id="2.60.120.820">
    <property type="entry name" value="PHR domain"/>
    <property type="match status" value="1"/>
</dbReference>
<dbReference type="InterPro" id="IPR017907">
    <property type="entry name" value="Znf_RING_CS"/>
</dbReference>
<dbReference type="InterPro" id="IPR013083">
    <property type="entry name" value="Znf_RING/FYVE/PHD"/>
</dbReference>
<evidence type="ECO:0000256" key="3">
    <source>
        <dbReference type="ARBA" id="ARBA00022833"/>
    </source>
</evidence>
<dbReference type="Gene3D" id="3.30.40.10">
    <property type="entry name" value="Zinc/RING finger domain, C3HC4 (zinc finger)"/>
    <property type="match status" value="2"/>
</dbReference>
<dbReference type="InterPro" id="IPR012983">
    <property type="entry name" value="PHR"/>
</dbReference>
<keyword evidence="2 4" id="KW-0863">Zinc-finger</keyword>
<evidence type="ECO:0000313" key="7">
    <source>
        <dbReference type="Proteomes" id="UP000187209"/>
    </source>
</evidence>
<dbReference type="InterPro" id="IPR038648">
    <property type="entry name" value="PHR_sf"/>
</dbReference>
<dbReference type="InterPro" id="IPR001841">
    <property type="entry name" value="Znf_RING"/>
</dbReference>
<dbReference type="GO" id="GO:0008270">
    <property type="term" value="F:zinc ion binding"/>
    <property type="evidence" value="ECO:0007669"/>
    <property type="project" value="UniProtKB-KW"/>
</dbReference>
<sequence>MDITCEVCLQQYTTKSRKPRFLPCGHTFCNECLLKIITKPELICPICNTSWIQVDSIDNLGINYSLLSILQPREILCTNHPSEIADCLNPHTLSALCSECSNSNKSSNLIYMDTATKWLISEAKNYLSLDIPPEYKKKVSQIKTYPNQQKFEILKELKDITNKIFCDFHADNEAIGFCLNNGEAYCQGCCRGFDNDTVDIKVLEFTETLAKRIVRLRRICNVSLIPPKLGKSYDELSALGPKELVIFYKEFLALKLSPTAVLNNTTCPGCQRIYNLNNMPMILACSGMHCVCFACVVGKNSVICPVDKSSNSVDLITPLYDAMNPLAKCSKCKENYDLKTKIPKSLPCGQIICLECLKRYYIIPNKHHCDYCNGTHASMVALSNSEFFISLIMAHIMYCSLHRNHVAVLLLPETLETMCKDCSPLSDQIKINLTGKNIVVTNVLNEIYSRKLANSEFRANVNLNLDAFSKLSNQGKIDLIREGVRPENKDSLRTKLPKGIRLDEKKVDENSEMSYLYRFYSVMPPEEVDENFRFVSKPWVIEVDKDQVEAVSFKCDRNIVLCGVGIGKGVDQRETALERIQIFKGKSMAEGQCRIETKGMKFIQKDIVEDCMLESPLEIPRETDFTILVKIKGVLIYRGNPFDLKEVQAGSDGCIFEFSEPENVGQYYVNGQHDINGPIIKLLYKLKNT</sequence>
<dbReference type="PANTHER" id="PTHR47156:SF10">
    <property type="entry name" value="E3 UBIQUITIN-PROTEIN LIGASE TRIM-21-RELATED"/>
    <property type="match status" value="1"/>
</dbReference>
<dbReference type="AlphaFoldDB" id="A0A1R2CNL8"/>
<dbReference type="SMART" id="SM00184">
    <property type="entry name" value="RING"/>
    <property type="match status" value="3"/>
</dbReference>
<proteinExistence type="predicted"/>
<evidence type="ECO:0000259" key="5">
    <source>
        <dbReference type="PROSITE" id="PS50089"/>
    </source>
</evidence>
<dbReference type="OrthoDB" id="5828209at2759"/>
<evidence type="ECO:0000256" key="2">
    <source>
        <dbReference type="ARBA" id="ARBA00022771"/>
    </source>
</evidence>
<dbReference type="PANTHER" id="PTHR47156">
    <property type="entry name" value="PROTEIN CBG20824"/>
    <property type="match status" value="1"/>
</dbReference>
<evidence type="ECO:0000313" key="6">
    <source>
        <dbReference type="EMBL" id="OMJ90613.1"/>
    </source>
</evidence>
<keyword evidence="1" id="KW-0479">Metal-binding</keyword>
<keyword evidence="3" id="KW-0862">Zinc</keyword>
<dbReference type="EMBL" id="MPUH01000099">
    <property type="protein sequence ID" value="OMJ90613.1"/>
    <property type="molecule type" value="Genomic_DNA"/>
</dbReference>
<keyword evidence="7" id="KW-1185">Reference proteome</keyword>
<comment type="caution">
    <text evidence="6">The sequence shown here is derived from an EMBL/GenBank/DDBJ whole genome shotgun (WGS) entry which is preliminary data.</text>
</comment>
<dbReference type="InterPro" id="IPR052667">
    <property type="entry name" value="E3_ubiquitin-ligase_RING"/>
</dbReference>
<dbReference type="PROSITE" id="PS00518">
    <property type="entry name" value="ZF_RING_1"/>
    <property type="match status" value="1"/>
</dbReference>
<accession>A0A1R2CNL8</accession>
<dbReference type="Pfam" id="PF08005">
    <property type="entry name" value="PHR"/>
    <property type="match status" value="1"/>
</dbReference>
<dbReference type="PROSITE" id="PS50089">
    <property type="entry name" value="ZF_RING_2"/>
    <property type="match status" value="2"/>
</dbReference>
<feature type="domain" description="RING-type" evidence="5">
    <location>
        <begin position="329"/>
        <end position="373"/>
    </location>
</feature>